<evidence type="ECO:0000313" key="2">
    <source>
        <dbReference type="EMBL" id="MDC2888024.1"/>
    </source>
</evidence>
<keyword evidence="3" id="KW-1185">Reference proteome</keyword>
<gene>
    <name evidence="2" type="ORF">PN838_03290</name>
</gene>
<dbReference type="InterPro" id="IPR036188">
    <property type="entry name" value="FAD/NAD-bd_sf"/>
</dbReference>
<evidence type="ECO:0000313" key="3">
    <source>
        <dbReference type="Proteomes" id="UP001528411"/>
    </source>
</evidence>
<dbReference type="RefSeq" id="WP_272179758.1">
    <property type="nucleotide sequence ID" value="NZ_JAQOMS010000002.1"/>
</dbReference>
<dbReference type="PANTHER" id="PTHR11552">
    <property type="entry name" value="GLUCOSE-METHANOL-CHOLINE GMC OXIDOREDUCTASE"/>
    <property type="match status" value="1"/>
</dbReference>
<proteinExistence type="inferred from homology"/>
<comment type="caution">
    <text evidence="2">The sequence shown here is derived from an EMBL/GenBank/DDBJ whole genome shotgun (WGS) entry which is preliminary data.</text>
</comment>
<dbReference type="Gene3D" id="3.50.50.60">
    <property type="entry name" value="FAD/NAD(P)-binding domain"/>
    <property type="match status" value="1"/>
</dbReference>
<comment type="similarity">
    <text evidence="1">Belongs to the GMC oxidoreductase family.</text>
</comment>
<dbReference type="SUPFAM" id="SSF51905">
    <property type="entry name" value="FAD/NAD(P)-binding domain"/>
    <property type="match status" value="1"/>
</dbReference>
<name>A0ABT5FAG8_9GAMM</name>
<organism evidence="2 3">
    <name type="scientific">Psychrosphaera algicola</name>
    <dbReference type="NCBI Taxonomy" id="3023714"/>
    <lineage>
        <taxon>Bacteria</taxon>
        <taxon>Pseudomonadati</taxon>
        <taxon>Pseudomonadota</taxon>
        <taxon>Gammaproteobacteria</taxon>
        <taxon>Alteromonadales</taxon>
        <taxon>Pseudoalteromonadaceae</taxon>
        <taxon>Psychrosphaera</taxon>
    </lineage>
</organism>
<protein>
    <submittedName>
        <fullName evidence="2">GMC family oxidoreductase N-terminal domain-containing protein</fullName>
    </submittedName>
</protein>
<dbReference type="PANTHER" id="PTHR11552:SF147">
    <property type="entry name" value="CHOLINE DEHYDROGENASE, MITOCHONDRIAL"/>
    <property type="match status" value="1"/>
</dbReference>
<dbReference type="Proteomes" id="UP001528411">
    <property type="component" value="Unassembled WGS sequence"/>
</dbReference>
<dbReference type="Pfam" id="PF05834">
    <property type="entry name" value="Lycopene_cycl"/>
    <property type="match status" value="1"/>
</dbReference>
<reference evidence="2 3" key="1">
    <citation type="submission" date="2023-01" db="EMBL/GenBank/DDBJ databases">
        <title>Psychrosphaera sp. nov., isolated from marine algae.</title>
        <authorList>
            <person name="Bayburt H."/>
            <person name="Choi B.J."/>
            <person name="Kim J.M."/>
            <person name="Choi D.G."/>
            <person name="Jeon C.O."/>
        </authorList>
    </citation>
    <scope>NUCLEOTIDE SEQUENCE [LARGE SCALE GENOMIC DNA]</scope>
    <source>
        <strain evidence="2 3">G1-22</strain>
    </source>
</reference>
<evidence type="ECO:0000256" key="1">
    <source>
        <dbReference type="ARBA" id="ARBA00010790"/>
    </source>
</evidence>
<sequence length="52" mass="5341">MQSFDFIIVGGGSAGCVLANRLSEDPNVNVLLIESGTDDKTPAVQIPSGPLP</sequence>
<accession>A0ABT5FAG8</accession>
<dbReference type="InterPro" id="IPR012132">
    <property type="entry name" value="GMC_OxRdtase"/>
</dbReference>
<dbReference type="EMBL" id="JAQOMS010000002">
    <property type="protein sequence ID" value="MDC2888024.1"/>
    <property type="molecule type" value="Genomic_DNA"/>
</dbReference>